<dbReference type="GO" id="GO:0010468">
    <property type="term" value="P:regulation of gene expression"/>
    <property type="evidence" value="ECO:0007669"/>
    <property type="project" value="InterPro"/>
</dbReference>
<dbReference type="Proteomes" id="UP000660110">
    <property type="component" value="Unassembled WGS sequence"/>
</dbReference>
<accession>A0A917EZP3</accession>
<evidence type="ECO:0000313" key="2">
    <source>
        <dbReference type="Proteomes" id="UP000660110"/>
    </source>
</evidence>
<reference evidence="1" key="2">
    <citation type="submission" date="2020-09" db="EMBL/GenBank/DDBJ databases">
        <authorList>
            <person name="Sun Q."/>
            <person name="Zhou Y."/>
        </authorList>
    </citation>
    <scope>NUCLEOTIDE SEQUENCE</scope>
    <source>
        <strain evidence="1">CGMCC 1.12153</strain>
    </source>
</reference>
<protein>
    <submittedName>
        <fullName evidence="1">Anti-sigma-F factor Fin</fullName>
    </submittedName>
</protein>
<dbReference type="RefSeq" id="WP_188379167.1">
    <property type="nucleotide sequence ID" value="NZ_BMEL01000007.1"/>
</dbReference>
<organism evidence="1 2">
    <name type="scientific">Halobacillus andaensis</name>
    <dbReference type="NCBI Taxonomy" id="1176239"/>
    <lineage>
        <taxon>Bacteria</taxon>
        <taxon>Bacillati</taxon>
        <taxon>Bacillota</taxon>
        <taxon>Bacilli</taxon>
        <taxon>Bacillales</taxon>
        <taxon>Bacillaceae</taxon>
        <taxon>Halobacillus</taxon>
    </lineage>
</organism>
<comment type="caution">
    <text evidence="1">The sequence shown here is derived from an EMBL/GenBank/DDBJ whole genome shotgun (WGS) entry which is preliminary data.</text>
</comment>
<gene>
    <name evidence="1" type="primary">fin</name>
    <name evidence="1" type="ORF">GCM10010954_38460</name>
</gene>
<sequence length="76" mass="9184">MQINYICRHCQRQVGKLDRERVEVSELGLECLSEDDHREMITYDREGNMNIKTICDSCERSLQQHPHYHELDFFIQ</sequence>
<dbReference type="InterPro" id="IPR020115">
    <property type="entry name" value="Fin"/>
</dbReference>
<keyword evidence="2" id="KW-1185">Reference proteome</keyword>
<dbReference type="AlphaFoldDB" id="A0A917EZP3"/>
<proteinExistence type="predicted"/>
<evidence type="ECO:0000313" key="1">
    <source>
        <dbReference type="EMBL" id="GGF35706.1"/>
    </source>
</evidence>
<dbReference type="EMBL" id="BMEL01000007">
    <property type="protein sequence ID" value="GGF35706.1"/>
    <property type="molecule type" value="Genomic_DNA"/>
</dbReference>
<dbReference type="Pfam" id="PF10955">
    <property type="entry name" value="Fin"/>
    <property type="match status" value="1"/>
</dbReference>
<name>A0A917EZP3_HALAA</name>
<reference evidence="1" key="1">
    <citation type="journal article" date="2014" name="Int. J. Syst. Evol. Microbiol.">
        <title>Complete genome sequence of Corynebacterium casei LMG S-19264T (=DSM 44701T), isolated from a smear-ripened cheese.</title>
        <authorList>
            <consortium name="US DOE Joint Genome Institute (JGI-PGF)"/>
            <person name="Walter F."/>
            <person name="Albersmeier A."/>
            <person name="Kalinowski J."/>
            <person name="Ruckert C."/>
        </authorList>
    </citation>
    <scope>NUCLEOTIDE SEQUENCE</scope>
    <source>
        <strain evidence="1">CGMCC 1.12153</strain>
    </source>
</reference>